<keyword evidence="2" id="KW-0472">Membrane</keyword>
<organism evidence="3 4">
    <name type="scientific">Peptoanaerobacter stomatis</name>
    <dbReference type="NCBI Taxonomy" id="796937"/>
    <lineage>
        <taxon>Bacteria</taxon>
        <taxon>Bacillati</taxon>
        <taxon>Bacillota</taxon>
        <taxon>Clostridia</taxon>
        <taxon>Peptostreptococcales</taxon>
        <taxon>Filifactoraceae</taxon>
        <taxon>Peptoanaerobacter</taxon>
    </lineage>
</organism>
<feature type="transmembrane region" description="Helical" evidence="2">
    <location>
        <begin position="6"/>
        <end position="25"/>
    </location>
</feature>
<protein>
    <submittedName>
        <fullName evidence="3">Uncharacterized protein</fullName>
    </submittedName>
</protein>
<dbReference type="BioCyc" id="EBAC796937-HMP:GMGH-506-MONOMER"/>
<accession>G9X282</accession>
<evidence type="ECO:0000256" key="1">
    <source>
        <dbReference type="SAM" id="MobiDB-lite"/>
    </source>
</evidence>
<dbReference type="Proteomes" id="UP000006437">
    <property type="component" value="Unassembled WGS sequence"/>
</dbReference>
<evidence type="ECO:0000256" key="2">
    <source>
        <dbReference type="SAM" id="Phobius"/>
    </source>
</evidence>
<evidence type="ECO:0000313" key="3">
    <source>
        <dbReference type="EMBL" id="EHL13205.1"/>
    </source>
</evidence>
<name>G9X282_9FIRM</name>
<keyword evidence="2" id="KW-0812">Transmembrane</keyword>
<proteinExistence type="predicted"/>
<sequence>MQEWISWFLLISLMILLMGVFINVYRVFFSNVALAVEDDIHLSDNIVEKRHVHDNRKKTSVNMNRIQKNGQRNTQKQTLRKNSVSYKDGTDSSTTYKHKYTSYKEYKKYNNVSR</sequence>
<keyword evidence="2" id="KW-1133">Transmembrane helix</keyword>
<evidence type="ECO:0000313" key="4">
    <source>
        <dbReference type="Proteomes" id="UP000006437"/>
    </source>
</evidence>
<dbReference type="HOGENOM" id="CLU_2118762_0_0_9"/>
<gene>
    <name evidence="3" type="ORF">HMPREF9629_00505</name>
</gene>
<feature type="compositionally biased region" description="Polar residues" evidence="1">
    <location>
        <begin position="60"/>
        <end position="94"/>
    </location>
</feature>
<dbReference type="AlphaFoldDB" id="G9X282"/>
<reference evidence="3 4" key="1">
    <citation type="submission" date="2011-08" db="EMBL/GenBank/DDBJ databases">
        <title>The Genome Sequence of Eubacteriaceae bacterium ACC19a.</title>
        <authorList>
            <consortium name="The Broad Institute Genome Sequencing Platform"/>
            <person name="Earl A."/>
            <person name="Ward D."/>
            <person name="Feldgarden M."/>
            <person name="Gevers D."/>
            <person name="Sizova M."/>
            <person name="Hazen A."/>
            <person name="Epstein S."/>
            <person name="Young S.K."/>
            <person name="Zeng Q."/>
            <person name="Gargeya S."/>
            <person name="Fitzgerald M."/>
            <person name="Haas B."/>
            <person name="Abouelleil A."/>
            <person name="Alvarado L."/>
            <person name="Arachchi H.M."/>
            <person name="Berlin A."/>
            <person name="Brown A."/>
            <person name="Chapman S.B."/>
            <person name="Chen Z."/>
            <person name="Dunbar C."/>
            <person name="Freedman E."/>
            <person name="Gearin G."/>
            <person name="Gellesch M."/>
            <person name="Goldberg J."/>
            <person name="Griggs A."/>
            <person name="Gujja S."/>
            <person name="Heiman D."/>
            <person name="Howarth C."/>
            <person name="Larson L."/>
            <person name="Lui A."/>
            <person name="MacDonald P.J.P."/>
            <person name="Montmayeur A."/>
            <person name="Murphy C."/>
            <person name="Neiman D."/>
            <person name="Pearson M."/>
            <person name="Priest M."/>
            <person name="Roberts A."/>
            <person name="Saif S."/>
            <person name="Shea T."/>
            <person name="Shenoy N."/>
            <person name="Sisk P."/>
            <person name="Stolte C."/>
            <person name="Sykes S."/>
            <person name="Wortman J."/>
            <person name="Nusbaum C."/>
            <person name="Birren B."/>
        </authorList>
    </citation>
    <scope>NUCLEOTIDE SEQUENCE [LARGE SCALE GENOMIC DNA]</scope>
    <source>
        <strain evidence="3 4">ACC19a</strain>
    </source>
</reference>
<dbReference type="EMBL" id="AFZE01000045">
    <property type="protein sequence ID" value="EHL13205.1"/>
    <property type="molecule type" value="Genomic_DNA"/>
</dbReference>
<feature type="region of interest" description="Disordered" evidence="1">
    <location>
        <begin position="51"/>
        <end position="94"/>
    </location>
</feature>
<comment type="caution">
    <text evidence="3">The sequence shown here is derived from an EMBL/GenBank/DDBJ whole genome shotgun (WGS) entry which is preliminary data.</text>
</comment>